<reference evidence="2" key="1">
    <citation type="journal article" date="2020" name="Stud. Mycol.">
        <title>101 Dothideomycetes genomes: a test case for predicting lifestyles and emergence of pathogens.</title>
        <authorList>
            <person name="Haridas S."/>
            <person name="Albert R."/>
            <person name="Binder M."/>
            <person name="Bloem J."/>
            <person name="Labutti K."/>
            <person name="Salamov A."/>
            <person name="Andreopoulos B."/>
            <person name="Baker S."/>
            <person name="Barry K."/>
            <person name="Bills G."/>
            <person name="Bluhm B."/>
            <person name="Cannon C."/>
            <person name="Castanera R."/>
            <person name="Culley D."/>
            <person name="Daum C."/>
            <person name="Ezra D."/>
            <person name="Gonzalez J."/>
            <person name="Henrissat B."/>
            <person name="Kuo A."/>
            <person name="Liang C."/>
            <person name="Lipzen A."/>
            <person name="Lutzoni F."/>
            <person name="Magnuson J."/>
            <person name="Mondo S."/>
            <person name="Nolan M."/>
            <person name="Ohm R."/>
            <person name="Pangilinan J."/>
            <person name="Park H.-J."/>
            <person name="Ramirez L."/>
            <person name="Alfaro M."/>
            <person name="Sun H."/>
            <person name="Tritt A."/>
            <person name="Yoshinaga Y."/>
            <person name="Zwiers L.-H."/>
            <person name="Turgeon B."/>
            <person name="Goodwin S."/>
            <person name="Spatafora J."/>
            <person name="Crous P."/>
            <person name="Grigoriev I."/>
        </authorList>
    </citation>
    <scope>NUCLEOTIDE SEQUENCE</scope>
    <source>
        <strain evidence="2">CBS 119925</strain>
    </source>
</reference>
<accession>A0A6A6VMJ6</accession>
<evidence type="ECO:0000256" key="1">
    <source>
        <dbReference type="SAM" id="MobiDB-lite"/>
    </source>
</evidence>
<dbReference type="AlphaFoldDB" id="A0A6A6VMJ6"/>
<keyword evidence="3" id="KW-1185">Reference proteome</keyword>
<sequence>MRCIVESWARLNLCLPRWPRLSRYLLLNAAVTCRWVNKSMYLIPEAVSLAPGERDTSGPSQDASRPRKRLSDMVLNTTSVHMALVLHTGNCAAVLPPRKDHATIRQVACSTHGHSIPLSSVTRTNSQFRDPTRVAPKGGAGVWAARNAANVAQASRHTSSSIFLYGSERGTADLRDQQLKPLRERAILVLHKAA</sequence>
<evidence type="ECO:0000313" key="3">
    <source>
        <dbReference type="Proteomes" id="UP000799440"/>
    </source>
</evidence>
<dbReference type="Proteomes" id="UP000799440">
    <property type="component" value="Unassembled WGS sequence"/>
</dbReference>
<evidence type="ECO:0000313" key="2">
    <source>
        <dbReference type="EMBL" id="KAF2751765.1"/>
    </source>
</evidence>
<gene>
    <name evidence="2" type="ORF">M011DRAFT_4998</name>
</gene>
<feature type="region of interest" description="Disordered" evidence="1">
    <location>
        <begin position="50"/>
        <end position="69"/>
    </location>
</feature>
<organism evidence="2 3">
    <name type="scientific">Sporormia fimetaria CBS 119925</name>
    <dbReference type="NCBI Taxonomy" id="1340428"/>
    <lineage>
        <taxon>Eukaryota</taxon>
        <taxon>Fungi</taxon>
        <taxon>Dikarya</taxon>
        <taxon>Ascomycota</taxon>
        <taxon>Pezizomycotina</taxon>
        <taxon>Dothideomycetes</taxon>
        <taxon>Pleosporomycetidae</taxon>
        <taxon>Pleosporales</taxon>
        <taxon>Sporormiaceae</taxon>
        <taxon>Sporormia</taxon>
    </lineage>
</organism>
<proteinExistence type="predicted"/>
<dbReference type="EMBL" id="MU006561">
    <property type="protein sequence ID" value="KAF2751765.1"/>
    <property type="molecule type" value="Genomic_DNA"/>
</dbReference>
<name>A0A6A6VMJ6_9PLEO</name>
<protein>
    <submittedName>
        <fullName evidence="2">Uncharacterized protein</fullName>
    </submittedName>
</protein>